<protein>
    <submittedName>
        <fullName evidence="3">Helix-turn-helix domain-containing protein</fullName>
    </submittedName>
</protein>
<evidence type="ECO:0000256" key="1">
    <source>
        <dbReference type="SAM" id="MobiDB-lite"/>
    </source>
</evidence>
<evidence type="ECO:0000313" key="3">
    <source>
        <dbReference type="EMBL" id="UOE45288.1"/>
    </source>
</evidence>
<feature type="domain" description="Helix-turn-helix" evidence="2">
    <location>
        <begin position="2"/>
        <end position="42"/>
    </location>
</feature>
<reference evidence="3 4" key="1">
    <citation type="submission" date="2022-03" db="EMBL/GenBank/DDBJ databases">
        <title>Mucilaginibacter sp. isolated from the gut of Protaetia brevitarsis seulensis larvae.</title>
        <authorList>
            <person name="Won M."/>
            <person name="Kim S.-J."/>
            <person name="Kwon S.-W."/>
        </authorList>
    </citation>
    <scope>NUCLEOTIDE SEQUENCE [LARGE SCALE GENOMIC DNA]</scope>
    <source>
        <strain evidence="3 4">CFWR-12</strain>
    </source>
</reference>
<dbReference type="Pfam" id="PF12728">
    <property type="entry name" value="HTH_17"/>
    <property type="match status" value="1"/>
</dbReference>
<evidence type="ECO:0000259" key="2">
    <source>
        <dbReference type="Pfam" id="PF12728"/>
    </source>
</evidence>
<dbReference type="Proteomes" id="UP000832097">
    <property type="component" value="Chromosome"/>
</dbReference>
<organism evidence="3 4">
    <name type="scientific">Agromyces larvae</name>
    <dbReference type="NCBI Taxonomy" id="2929802"/>
    <lineage>
        <taxon>Bacteria</taxon>
        <taxon>Bacillati</taxon>
        <taxon>Actinomycetota</taxon>
        <taxon>Actinomycetes</taxon>
        <taxon>Micrococcales</taxon>
        <taxon>Microbacteriaceae</taxon>
        <taxon>Agromyces</taxon>
    </lineage>
</organism>
<dbReference type="EMBL" id="CP094528">
    <property type="protein sequence ID" value="UOE45288.1"/>
    <property type="molecule type" value="Genomic_DNA"/>
</dbReference>
<name>A0ABY4C1P0_9MICO</name>
<feature type="compositionally biased region" description="Basic and acidic residues" evidence="1">
    <location>
        <begin position="47"/>
        <end position="57"/>
    </location>
</feature>
<evidence type="ECO:0000313" key="4">
    <source>
        <dbReference type="Proteomes" id="UP000832097"/>
    </source>
</evidence>
<proteinExistence type="predicted"/>
<sequence>MVTVAEYARQRGITERTVRRWLAAGELSAARQLRGRWMIPADAEPVAHESASLERPRTSTPRPARPPLTLSAALDESPVFLTIETAARLLGVSEHAVRANRETFGVVRLGAHGSLVVPQRVLREFAGL</sequence>
<feature type="region of interest" description="Disordered" evidence="1">
    <location>
        <begin position="47"/>
        <end position="70"/>
    </location>
</feature>
<accession>A0ABY4C1P0</accession>
<gene>
    <name evidence="3" type="ORF">MTO99_05855</name>
</gene>
<feature type="compositionally biased region" description="Low complexity" evidence="1">
    <location>
        <begin position="58"/>
        <end position="70"/>
    </location>
</feature>
<dbReference type="RefSeq" id="WP_243557753.1">
    <property type="nucleotide sequence ID" value="NZ_CP094528.1"/>
</dbReference>
<keyword evidence="4" id="KW-1185">Reference proteome</keyword>
<dbReference type="InterPro" id="IPR041657">
    <property type="entry name" value="HTH_17"/>
</dbReference>